<dbReference type="AlphaFoldDB" id="A0A7W8B3C9"/>
<dbReference type="EMBL" id="JACHJD010000032">
    <property type="protein sequence ID" value="MBB5109605.1"/>
    <property type="molecule type" value="Genomic_DNA"/>
</dbReference>
<dbReference type="RefSeq" id="WP_184926544.1">
    <property type="nucleotide sequence ID" value="NZ_BMSQ01000039.1"/>
</dbReference>
<organism evidence="1 2">
    <name type="scientific">Streptomyces spectabilis</name>
    <dbReference type="NCBI Taxonomy" id="68270"/>
    <lineage>
        <taxon>Bacteria</taxon>
        <taxon>Bacillati</taxon>
        <taxon>Actinomycetota</taxon>
        <taxon>Actinomycetes</taxon>
        <taxon>Kitasatosporales</taxon>
        <taxon>Streptomycetaceae</taxon>
        <taxon>Streptomyces</taxon>
    </lineage>
</organism>
<comment type="caution">
    <text evidence="1">The sequence shown here is derived from an EMBL/GenBank/DDBJ whole genome shotgun (WGS) entry which is preliminary data.</text>
</comment>
<evidence type="ECO:0000313" key="2">
    <source>
        <dbReference type="Proteomes" id="UP000549009"/>
    </source>
</evidence>
<evidence type="ECO:0000313" key="1">
    <source>
        <dbReference type="EMBL" id="MBB5109605.1"/>
    </source>
</evidence>
<proteinExistence type="predicted"/>
<accession>A0A7W8B3C9</accession>
<gene>
    <name evidence="1" type="ORF">FHS40_008733</name>
</gene>
<protein>
    <submittedName>
        <fullName evidence="1">Uncharacterized protein</fullName>
    </submittedName>
</protein>
<keyword evidence="2" id="KW-1185">Reference proteome</keyword>
<dbReference type="Proteomes" id="UP000549009">
    <property type="component" value="Unassembled WGS sequence"/>
</dbReference>
<reference evidence="1 2" key="1">
    <citation type="submission" date="2020-08" db="EMBL/GenBank/DDBJ databases">
        <title>Genomic Encyclopedia of Type Strains, Phase III (KMG-III): the genomes of soil and plant-associated and newly described type strains.</title>
        <authorList>
            <person name="Whitman W."/>
        </authorList>
    </citation>
    <scope>NUCLEOTIDE SEQUENCE [LARGE SCALE GENOMIC DNA]</scope>
    <source>
        <strain evidence="1 2">CECT 3146</strain>
    </source>
</reference>
<name>A0A7W8B3C9_STRST</name>
<sequence length="248" mass="28504">MPGAHTEFHLQRTRPLLEKEHQQELECRIAHLVEHQKDDPQHWVEIDDALAHYSLSALRSWFTDGTITTRVQRLTGRRLTLDKRLINDRDAVTQLIGTTIAVSLRHFHRRALAGTGWQPHRGAGVRPYFIGRCLLSLPSEYRRFCREQPLLYPAPAPLRHAERLPGTDPFSRPEDTAIAHRLVTEILHQTDRRTQRALLGILYGYPMTQIAADLGITRTSIESLLLGYYQRLRTDRPTAYITAPVSAR</sequence>